<evidence type="ECO:0000313" key="2">
    <source>
        <dbReference type="EMBL" id="CAK7208226.1"/>
    </source>
</evidence>
<dbReference type="EMBL" id="CAWUHB010000001">
    <property type="protein sequence ID" value="CAK7208226.1"/>
    <property type="molecule type" value="Genomic_DNA"/>
</dbReference>
<dbReference type="Proteomes" id="UP001642405">
    <property type="component" value="Unassembled WGS sequence"/>
</dbReference>
<gene>
    <name evidence="2" type="ORF">SCUCBS95973_000031</name>
</gene>
<feature type="compositionally biased region" description="Polar residues" evidence="1">
    <location>
        <begin position="1"/>
        <end position="21"/>
    </location>
</feature>
<feature type="compositionally biased region" description="Gly residues" evidence="1">
    <location>
        <begin position="60"/>
        <end position="75"/>
    </location>
</feature>
<proteinExistence type="predicted"/>
<organism evidence="2 3">
    <name type="scientific">Sporothrix curviconia</name>
    <dbReference type="NCBI Taxonomy" id="1260050"/>
    <lineage>
        <taxon>Eukaryota</taxon>
        <taxon>Fungi</taxon>
        <taxon>Dikarya</taxon>
        <taxon>Ascomycota</taxon>
        <taxon>Pezizomycotina</taxon>
        <taxon>Sordariomycetes</taxon>
        <taxon>Sordariomycetidae</taxon>
        <taxon>Ophiostomatales</taxon>
        <taxon>Ophiostomataceae</taxon>
        <taxon>Sporothrix</taxon>
    </lineage>
</organism>
<evidence type="ECO:0000256" key="1">
    <source>
        <dbReference type="SAM" id="MobiDB-lite"/>
    </source>
</evidence>
<reference evidence="2 3" key="1">
    <citation type="submission" date="2024-01" db="EMBL/GenBank/DDBJ databases">
        <authorList>
            <person name="Allen C."/>
            <person name="Tagirdzhanova G."/>
        </authorList>
    </citation>
    <scope>NUCLEOTIDE SEQUENCE [LARGE SCALE GENOMIC DNA]</scope>
</reference>
<comment type="caution">
    <text evidence="2">The sequence shown here is derived from an EMBL/GenBank/DDBJ whole genome shotgun (WGS) entry which is preliminary data.</text>
</comment>
<accession>A0ABP0AKX2</accession>
<keyword evidence="3" id="KW-1185">Reference proteome</keyword>
<name>A0ABP0AKX2_9PEZI</name>
<evidence type="ECO:0000313" key="3">
    <source>
        <dbReference type="Proteomes" id="UP001642405"/>
    </source>
</evidence>
<feature type="compositionally biased region" description="Acidic residues" evidence="1">
    <location>
        <begin position="80"/>
        <end position="101"/>
    </location>
</feature>
<feature type="region of interest" description="Disordered" evidence="1">
    <location>
        <begin position="1"/>
        <end position="225"/>
    </location>
</feature>
<feature type="compositionally biased region" description="Polar residues" evidence="1">
    <location>
        <begin position="28"/>
        <end position="41"/>
    </location>
</feature>
<sequence>MSVPSTPRHSRQSTMDFQSPSLERRQSKASSSGFNEPSTPTHHLHPSFSHGDGLDVFSSGGMGGMSGGNGMGGMGNLADELADAFSDGEEVDEYYDDDEVEAQLQQMGGGGLSSSGDAPPDISLSEVEQGADGGNASREGGGSGAVNGAGQTQRDSGVDVASPTIPRSGGPANGQARARDASLSLPSTNGGGAGGGGRRGHKRVGSVYDGSEYGSDSDLESPGMPTSLVAKIDAVESLARRGTEDNGSTTDGVCKRLVEELRDLGSQSGVEGGASRLITAHSALTTHLTHQTRQLHALAFPLFSPLAGSMPTPLVGIALTRNGAGSDDDNDDDEEAEDDLMPMLASLADQMPRPSTAACQSLGALHGLTNDLVSTLNYLSDTLHMARQTTNTATRRLRSAKELVAELRRDEELREEGERWLARGNWNERLKQRECAHVCGDVVGGFEEVCNGWRARLLAQAEATQASA</sequence>
<protein>
    <submittedName>
        <fullName evidence="2">Uncharacterized protein</fullName>
    </submittedName>
</protein>